<name>A0A4C1YN13_EUMVA</name>
<sequence>MSRGSFLNVTSDPRLSHSGSHIKPSARSVFVLCSDTVAASADDSADFLLIPALRRSRTSAMTTRQKSKSSRTHGARCRDRHLATEIAALVDRERRHVLAETCPGCLP</sequence>
<evidence type="ECO:0000256" key="1">
    <source>
        <dbReference type="SAM" id="MobiDB-lite"/>
    </source>
</evidence>
<keyword evidence="3" id="KW-1185">Reference proteome</keyword>
<organism evidence="2 3">
    <name type="scientific">Eumeta variegata</name>
    <name type="common">Bagworm moth</name>
    <name type="synonym">Eumeta japonica</name>
    <dbReference type="NCBI Taxonomy" id="151549"/>
    <lineage>
        <taxon>Eukaryota</taxon>
        <taxon>Metazoa</taxon>
        <taxon>Ecdysozoa</taxon>
        <taxon>Arthropoda</taxon>
        <taxon>Hexapoda</taxon>
        <taxon>Insecta</taxon>
        <taxon>Pterygota</taxon>
        <taxon>Neoptera</taxon>
        <taxon>Endopterygota</taxon>
        <taxon>Lepidoptera</taxon>
        <taxon>Glossata</taxon>
        <taxon>Ditrysia</taxon>
        <taxon>Tineoidea</taxon>
        <taxon>Psychidae</taxon>
        <taxon>Oiketicinae</taxon>
        <taxon>Eumeta</taxon>
    </lineage>
</organism>
<evidence type="ECO:0000313" key="3">
    <source>
        <dbReference type="Proteomes" id="UP000299102"/>
    </source>
</evidence>
<feature type="compositionally biased region" description="Polar residues" evidence="1">
    <location>
        <begin position="1"/>
        <end position="19"/>
    </location>
</feature>
<dbReference type="Proteomes" id="UP000299102">
    <property type="component" value="Unassembled WGS sequence"/>
</dbReference>
<feature type="region of interest" description="Disordered" evidence="1">
    <location>
        <begin position="1"/>
        <end position="21"/>
    </location>
</feature>
<dbReference type="AlphaFoldDB" id="A0A4C1YN13"/>
<comment type="caution">
    <text evidence="2">The sequence shown here is derived from an EMBL/GenBank/DDBJ whole genome shotgun (WGS) entry which is preliminary data.</text>
</comment>
<protein>
    <submittedName>
        <fullName evidence="2">Uncharacterized protein</fullName>
    </submittedName>
</protein>
<feature type="region of interest" description="Disordered" evidence="1">
    <location>
        <begin position="59"/>
        <end position="78"/>
    </location>
</feature>
<accession>A0A4C1YN13</accession>
<proteinExistence type="predicted"/>
<feature type="compositionally biased region" description="Basic residues" evidence="1">
    <location>
        <begin position="65"/>
        <end position="75"/>
    </location>
</feature>
<dbReference type="EMBL" id="BGZK01001334">
    <property type="protein sequence ID" value="GBP77538.1"/>
    <property type="molecule type" value="Genomic_DNA"/>
</dbReference>
<gene>
    <name evidence="2" type="ORF">EVAR_98991_1</name>
</gene>
<reference evidence="2 3" key="1">
    <citation type="journal article" date="2019" name="Commun. Biol.">
        <title>The bagworm genome reveals a unique fibroin gene that provides high tensile strength.</title>
        <authorList>
            <person name="Kono N."/>
            <person name="Nakamura H."/>
            <person name="Ohtoshi R."/>
            <person name="Tomita M."/>
            <person name="Numata K."/>
            <person name="Arakawa K."/>
        </authorList>
    </citation>
    <scope>NUCLEOTIDE SEQUENCE [LARGE SCALE GENOMIC DNA]</scope>
</reference>
<evidence type="ECO:0000313" key="2">
    <source>
        <dbReference type="EMBL" id="GBP77538.1"/>
    </source>
</evidence>